<keyword evidence="2" id="KW-1185">Reference proteome</keyword>
<dbReference type="RefSeq" id="WP_245124265.1">
    <property type="nucleotide sequence ID" value="NZ_CP095061.1"/>
</dbReference>
<gene>
    <name evidence="1" type="ORF">MUN86_08780</name>
</gene>
<evidence type="ECO:0000313" key="2">
    <source>
        <dbReference type="Proteomes" id="UP000830401"/>
    </source>
</evidence>
<reference evidence="1" key="1">
    <citation type="submission" date="2022-04" db="EMBL/GenBank/DDBJ databases">
        <title>Hymenobacter sp. isolated from the air.</title>
        <authorList>
            <person name="Won M."/>
            <person name="Lee C.-M."/>
            <person name="Woen H.-Y."/>
            <person name="Kwon S.-W."/>
        </authorList>
    </citation>
    <scope>NUCLEOTIDE SEQUENCE</scope>
    <source>
        <strain evidence="1">5420S-77</strain>
    </source>
</reference>
<evidence type="ECO:0000313" key="1">
    <source>
        <dbReference type="EMBL" id="UOQ67932.1"/>
    </source>
</evidence>
<proteinExistence type="predicted"/>
<dbReference type="EMBL" id="CP095061">
    <property type="protein sequence ID" value="UOQ67932.1"/>
    <property type="molecule type" value="Genomic_DNA"/>
</dbReference>
<sequence>MKTYHKHLESTLAAGETVSLTRRPVFRSSAIFPVLHNAHYSCRVLFMGYWLLKRNIPEVQMLVTLRAQNGTILLRKSLLITEPKAFALRVGDLLAETTTEEATEFTGSLELEIFATRDLVYPYPAFVLNYFSDTFMATVHTTGRVYNDIEDLQENEDIQVPECGFDILSGAAYAPFFAFVNGVYAYEKQIVRWTIVDEHDRATQGEFELRDVQPYGTYFINLRDYIDLDTILQGQKGTIKIHHNFRGFFPRFVAGNFELERHALSITHTYYDSSAVSDAGAYWGNTDERFHDSAVFAPLFLEEGEYTQLVFYPIYSPSAFGIDLEFYDTNGQRIGTVQNWRHLETSPDQFFTLNFNDVIRENFLPEQARQLRGVNIIKHWPNRERIPTRLKFGLNVGRQQRPMNLPTNVCFNSQVANAKLLTKPGTFKWSPILDGEHSVVVILNGSPVKEYATPANLDLTFYREADNQTLSRTAQVAPFGQLRIDMNTDQELASFLDGQPGWVTIQADNPFVTSWYFDFNESGAVGVTMHFRCAALLYRFRDKAAFAVNSLCTRRLSKHTKHIVDQFIQRAYGCTFQFTNEQFSHSSYSLRSSAYH</sequence>
<organism evidence="1 2">
    <name type="scientific">Hymenobacter volaticus</name>
    <dbReference type="NCBI Taxonomy" id="2932254"/>
    <lineage>
        <taxon>Bacteria</taxon>
        <taxon>Pseudomonadati</taxon>
        <taxon>Bacteroidota</taxon>
        <taxon>Cytophagia</taxon>
        <taxon>Cytophagales</taxon>
        <taxon>Hymenobacteraceae</taxon>
        <taxon>Hymenobacter</taxon>
    </lineage>
</organism>
<protein>
    <submittedName>
        <fullName evidence="1">Uncharacterized protein</fullName>
    </submittedName>
</protein>
<name>A0ABY4GAJ6_9BACT</name>
<accession>A0ABY4GAJ6</accession>
<dbReference type="Proteomes" id="UP000830401">
    <property type="component" value="Chromosome"/>
</dbReference>